<protein>
    <recommendedName>
        <fullName evidence="3">F-box domain-containing protein</fullName>
    </recommendedName>
</protein>
<sequence>MTSAEYPIPSHLLSSNVPPLDAESICFRKLLVDIAARIDVLNAQIATMGVETTAEQSVERDALAARADQYQTVLSPARRLPPELVCEIMTQVPCTREIGGPEPVAQTPWRLGHICRSWRSWVLEYPRLWCSFHIPYRFHHASDDFPPAMVETQLVRAGDLPLSISFDWVVGKSVLENSPLDLLVPLSERWQSLHIQCRDHDDLECLVEVLRPIAGRLPNLERLEFLFDSEPEDSDIFEPEWDIFFSAPRLREAFLTDSLTGYYSLKFPIPWSQITRYRALFTAANTHLGIFQKTPNLVDCTIGVDEQTNLELTVTLACLRRLCVECSGGILANITAPSLEHLLVTEMTPAAAPFVHRSSCRLKTLVITQISFIDNLIPLLEASPSLETFILSGVVLTDIPKTATLFAALQVSGSNSDICPNLAFLAFGMQVSPDVSWKEVLFQMIRSRYFAGRLRTVRLFKNIVPFGSAFVEEMNADIGRLESEGLDIKYLAGDEAGDKLIDEFRP</sequence>
<dbReference type="AlphaFoldDB" id="A0AAD7FMX4"/>
<accession>A0AAD7FMX4</accession>
<dbReference type="EMBL" id="JARKIF010000008">
    <property type="protein sequence ID" value="KAJ7633184.1"/>
    <property type="molecule type" value="Genomic_DNA"/>
</dbReference>
<comment type="caution">
    <text evidence="1">The sequence shown here is derived from an EMBL/GenBank/DDBJ whole genome shotgun (WGS) entry which is preliminary data.</text>
</comment>
<evidence type="ECO:0000313" key="2">
    <source>
        <dbReference type="Proteomes" id="UP001221142"/>
    </source>
</evidence>
<dbReference type="Proteomes" id="UP001221142">
    <property type="component" value="Unassembled WGS sequence"/>
</dbReference>
<name>A0AAD7FMX4_9AGAR</name>
<reference evidence="1" key="1">
    <citation type="submission" date="2023-03" db="EMBL/GenBank/DDBJ databases">
        <title>Massive genome expansion in bonnet fungi (Mycena s.s.) driven by repeated elements and novel gene families across ecological guilds.</title>
        <authorList>
            <consortium name="Lawrence Berkeley National Laboratory"/>
            <person name="Harder C.B."/>
            <person name="Miyauchi S."/>
            <person name="Viragh M."/>
            <person name="Kuo A."/>
            <person name="Thoen E."/>
            <person name="Andreopoulos B."/>
            <person name="Lu D."/>
            <person name="Skrede I."/>
            <person name="Drula E."/>
            <person name="Henrissat B."/>
            <person name="Morin E."/>
            <person name="Kohler A."/>
            <person name="Barry K."/>
            <person name="LaButti K."/>
            <person name="Morin E."/>
            <person name="Salamov A."/>
            <person name="Lipzen A."/>
            <person name="Mereny Z."/>
            <person name="Hegedus B."/>
            <person name="Baldrian P."/>
            <person name="Stursova M."/>
            <person name="Weitz H."/>
            <person name="Taylor A."/>
            <person name="Grigoriev I.V."/>
            <person name="Nagy L.G."/>
            <person name="Martin F."/>
            <person name="Kauserud H."/>
        </authorList>
    </citation>
    <scope>NUCLEOTIDE SEQUENCE</scope>
    <source>
        <strain evidence="1">9284</strain>
    </source>
</reference>
<organism evidence="1 2">
    <name type="scientific">Roridomyces roridus</name>
    <dbReference type="NCBI Taxonomy" id="1738132"/>
    <lineage>
        <taxon>Eukaryota</taxon>
        <taxon>Fungi</taxon>
        <taxon>Dikarya</taxon>
        <taxon>Basidiomycota</taxon>
        <taxon>Agaricomycotina</taxon>
        <taxon>Agaricomycetes</taxon>
        <taxon>Agaricomycetidae</taxon>
        <taxon>Agaricales</taxon>
        <taxon>Marasmiineae</taxon>
        <taxon>Mycenaceae</taxon>
        <taxon>Roridomyces</taxon>
    </lineage>
</organism>
<evidence type="ECO:0000313" key="1">
    <source>
        <dbReference type="EMBL" id="KAJ7633184.1"/>
    </source>
</evidence>
<keyword evidence="2" id="KW-1185">Reference proteome</keyword>
<evidence type="ECO:0008006" key="3">
    <source>
        <dbReference type="Google" id="ProtNLM"/>
    </source>
</evidence>
<proteinExistence type="predicted"/>
<gene>
    <name evidence="1" type="ORF">FB45DRAFT_914552</name>
</gene>